<organism evidence="1 2">
    <name type="scientific">Cylicocyclus nassatus</name>
    <name type="common">Nematode worm</name>
    <dbReference type="NCBI Taxonomy" id="53992"/>
    <lineage>
        <taxon>Eukaryota</taxon>
        <taxon>Metazoa</taxon>
        <taxon>Ecdysozoa</taxon>
        <taxon>Nematoda</taxon>
        <taxon>Chromadorea</taxon>
        <taxon>Rhabditida</taxon>
        <taxon>Rhabditina</taxon>
        <taxon>Rhabditomorpha</taxon>
        <taxon>Strongyloidea</taxon>
        <taxon>Strongylidae</taxon>
        <taxon>Cylicocyclus</taxon>
    </lineage>
</organism>
<reference evidence="1" key="1">
    <citation type="submission" date="2023-07" db="EMBL/GenBank/DDBJ databases">
        <authorList>
            <consortium name="CYATHOMIX"/>
        </authorList>
    </citation>
    <scope>NUCLEOTIDE SEQUENCE</scope>
    <source>
        <strain evidence="1">N/A</strain>
    </source>
</reference>
<comment type="caution">
    <text evidence="1">The sequence shown here is derived from an EMBL/GenBank/DDBJ whole genome shotgun (WGS) entry which is preliminary data.</text>
</comment>
<dbReference type="EMBL" id="CATQJL010000001">
    <property type="protein sequence ID" value="CAJ0589293.1"/>
    <property type="molecule type" value="Genomic_DNA"/>
</dbReference>
<keyword evidence="2" id="KW-1185">Reference proteome</keyword>
<proteinExistence type="predicted"/>
<evidence type="ECO:0000313" key="2">
    <source>
        <dbReference type="Proteomes" id="UP001176961"/>
    </source>
</evidence>
<name>A0AA36DKH3_CYLNA</name>
<protein>
    <submittedName>
        <fullName evidence="1">Uncharacterized protein</fullName>
    </submittedName>
</protein>
<gene>
    <name evidence="1" type="ORF">CYNAS_LOCUS1276</name>
</gene>
<evidence type="ECO:0000313" key="1">
    <source>
        <dbReference type="EMBL" id="CAJ0589293.1"/>
    </source>
</evidence>
<sequence>MTFIILSLAAKAISDALREQLPLSSLPINIWNVCRFAILLFPCLFCTSRAEEMTYSSVFDAYEATVSPLLLMDNASNTVSPMIVERIARGKTILQKLKSHIFGPDEEVHESDLIRNCNGALCDNELVHLLGESYKGKCRAKRGRCFKVYDEEHDNHMSMGRDIRSYEYDMEKKQWLSHAKRRRTAPETNRVMELRELQNQNQAYLALSLE</sequence>
<dbReference type="AlphaFoldDB" id="A0AA36DKH3"/>
<dbReference type="Proteomes" id="UP001176961">
    <property type="component" value="Unassembled WGS sequence"/>
</dbReference>
<accession>A0AA36DKH3</accession>